<dbReference type="RefSeq" id="XP_032825783.1">
    <property type="nucleotide sequence ID" value="XM_032969892.1"/>
</dbReference>
<reference evidence="4" key="1">
    <citation type="submission" date="2025-08" db="UniProtKB">
        <authorList>
            <consortium name="RefSeq"/>
        </authorList>
    </citation>
    <scope>IDENTIFICATION</scope>
    <source>
        <tissue evidence="4">Sperm</tissue>
    </source>
</reference>
<keyword evidence="3" id="KW-1185">Reference proteome</keyword>
<feature type="region of interest" description="Disordered" evidence="1">
    <location>
        <begin position="173"/>
        <end position="205"/>
    </location>
</feature>
<dbReference type="AlphaFoldDB" id="A0AAJ7TZY2"/>
<keyword evidence="2" id="KW-0812">Transmembrane</keyword>
<accession>A0AAJ7TZY2</accession>
<gene>
    <name evidence="4" type="primary">LOC116951362</name>
</gene>
<keyword evidence="2" id="KW-1133">Transmembrane helix</keyword>
<feature type="transmembrane region" description="Helical" evidence="2">
    <location>
        <begin position="119"/>
        <end position="141"/>
    </location>
</feature>
<protein>
    <submittedName>
        <fullName evidence="4">Uncharacterized protein LOC116951362</fullName>
    </submittedName>
</protein>
<evidence type="ECO:0000256" key="2">
    <source>
        <dbReference type="SAM" id="Phobius"/>
    </source>
</evidence>
<organism evidence="3 4">
    <name type="scientific">Petromyzon marinus</name>
    <name type="common">Sea lamprey</name>
    <dbReference type="NCBI Taxonomy" id="7757"/>
    <lineage>
        <taxon>Eukaryota</taxon>
        <taxon>Metazoa</taxon>
        <taxon>Chordata</taxon>
        <taxon>Craniata</taxon>
        <taxon>Vertebrata</taxon>
        <taxon>Cyclostomata</taxon>
        <taxon>Hyperoartia</taxon>
        <taxon>Petromyzontiformes</taxon>
        <taxon>Petromyzontidae</taxon>
        <taxon>Petromyzon</taxon>
    </lineage>
</organism>
<evidence type="ECO:0000313" key="3">
    <source>
        <dbReference type="Proteomes" id="UP001318040"/>
    </source>
</evidence>
<dbReference type="Proteomes" id="UP001318040">
    <property type="component" value="Chromosome 43"/>
</dbReference>
<feature type="region of interest" description="Disordered" evidence="1">
    <location>
        <begin position="400"/>
        <end position="426"/>
    </location>
</feature>
<dbReference type="KEGG" id="pmrn:116951362"/>
<keyword evidence="2" id="KW-0472">Membrane</keyword>
<name>A0AAJ7TZY2_PETMA</name>
<proteinExistence type="predicted"/>
<feature type="region of interest" description="Disordered" evidence="1">
    <location>
        <begin position="244"/>
        <end position="293"/>
    </location>
</feature>
<feature type="compositionally biased region" description="Low complexity" evidence="1">
    <location>
        <begin position="245"/>
        <end position="267"/>
    </location>
</feature>
<sequence>MGAACGRVAPLRVAVVFTVAALALSAAATLSSSWVSWRGETLGLWQHCPGGGAPCTSPPCSGNVGAAGTCVARDAACACALVTCSASFCALVLGARALRVAGGRGAGRPPTWTAHAFPAMLALACVLVAGEVTAFLCYLLATVRVLHLGWGSYSAFSALLCWALAAATSAASVCGRGGPRVGNSRSTKRGRTAEDPSCSTTTVNTTTTTASYNSASSATIFAPENAWRPGPDMQLVVKLPRLRVQQQPPQQQQQPQHQHPQQQQHQQGNAVKSYRDDGGGGDNGGAGDYDIDEGNVYEHADWPRHHTSTPTVTSTRADLTMTRVDFTLTRADLALTRADLASTRACRSLPALPPPPGCVRGPCARKAEGVSGPPSRGPEGWVYENLYGDPDYGDPECVRPQGPPVSQRTEAQGWGTAQGGTAGDDLGLANDTYNMYY</sequence>
<feature type="transmembrane region" description="Helical" evidence="2">
    <location>
        <begin position="153"/>
        <end position="175"/>
    </location>
</feature>
<evidence type="ECO:0000313" key="4">
    <source>
        <dbReference type="RefSeq" id="XP_032825783.1"/>
    </source>
</evidence>
<evidence type="ECO:0000256" key="1">
    <source>
        <dbReference type="SAM" id="MobiDB-lite"/>
    </source>
</evidence>